<name>A0A5B6V2F0_9ROSI</name>
<protein>
    <submittedName>
        <fullName evidence="2">Zinc finger, PHD-type</fullName>
    </submittedName>
</protein>
<dbReference type="InterPro" id="IPR036128">
    <property type="entry name" value="Plus3-like_sf"/>
</dbReference>
<dbReference type="SMART" id="SM00719">
    <property type="entry name" value="Plus3"/>
    <property type="match status" value="1"/>
</dbReference>
<evidence type="ECO:0000313" key="2">
    <source>
        <dbReference type="EMBL" id="KAA3463369.1"/>
    </source>
</evidence>
<evidence type="ECO:0000259" key="1">
    <source>
        <dbReference type="PROSITE" id="PS51360"/>
    </source>
</evidence>
<dbReference type="SUPFAM" id="SSF159042">
    <property type="entry name" value="Plus3-like"/>
    <property type="match status" value="1"/>
</dbReference>
<organism evidence="2 3">
    <name type="scientific">Gossypium australe</name>
    <dbReference type="NCBI Taxonomy" id="47621"/>
    <lineage>
        <taxon>Eukaryota</taxon>
        <taxon>Viridiplantae</taxon>
        <taxon>Streptophyta</taxon>
        <taxon>Embryophyta</taxon>
        <taxon>Tracheophyta</taxon>
        <taxon>Spermatophyta</taxon>
        <taxon>Magnoliopsida</taxon>
        <taxon>eudicotyledons</taxon>
        <taxon>Gunneridae</taxon>
        <taxon>Pentapetalae</taxon>
        <taxon>rosids</taxon>
        <taxon>malvids</taxon>
        <taxon>Malvales</taxon>
        <taxon>Malvaceae</taxon>
        <taxon>Malvoideae</taxon>
        <taxon>Gossypium</taxon>
    </lineage>
</organism>
<keyword evidence="3" id="KW-1185">Reference proteome</keyword>
<accession>A0A5B6V2F0</accession>
<dbReference type="OrthoDB" id="1870062at2759"/>
<dbReference type="GO" id="GO:0003677">
    <property type="term" value="F:DNA binding"/>
    <property type="evidence" value="ECO:0007669"/>
    <property type="project" value="InterPro"/>
</dbReference>
<dbReference type="Gene3D" id="3.90.70.200">
    <property type="entry name" value="Plus-3 domain"/>
    <property type="match status" value="1"/>
</dbReference>
<evidence type="ECO:0000313" key="3">
    <source>
        <dbReference type="Proteomes" id="UP000325315"/>
    </source>
</evidence>
<reference evidence="3" key="1">
    <citation type="journal article" date="2019" name="Plant Biotechnol. J.">
        <title>Genome sequencing of the Australian wild diploid species Gossypium australe highlights disease resistance and delayed gland morphogenesis.</title>
        <authorList>
            <person name="Cai Y."/>
            <person name="Cai X."/>
            <person name="Wang Q."/>
            <person name="Wang P."/>
            <person name="Zhang Y."/>
            <person name="Cai C."/>
            <person name="Xu Y."/>
            <person name="Wang K."/>
            <person name="Zhou Z."/>
            <person name="Wang C."/>
            <person name="Geng S."/>
            <person name="Li B."/>
            <person name="Dong Q."/>
            <person name="Hou Y."/>
            <person name="Wang H."/>
            <person name="Ai P."/>
            <person name="Liu Z."/>
            <person name="Yi F."/>
            <person name="Sun M."/>
            <person name="An G."/>
            <person name="Cheng J."/>
            <person name="Zhang Y."/>
            <person name="Shi Q."/>
            <person name="Xie Y."/>
            <person name="Shi X."/>
            <person name="Chang Y."/>
            <person name="Huang F."/>
            <person name="Chen Y."/>
            <person name="Hong S."/>
            <person name="Mi L."/>
            <person name="Sun Q."/>
            <person name="Zhang L."/>
            <person name="Zhou B."/>
            <person name="Peng R."/>
            <person name="Zhang X."/>
            <person name="Liu F."/>
        </authorList>
    </citation>
    <scope>NUCLEOTIDE SEQUENCE [LARGE SCALE GENOMIC DNA]</scope>
    <source>
        <strain evidence="3">cv. PA1801</strain>
    </source>
</reference>
<feature type="domain" description="Plus3" evidence="1">
    <location>
        <begin position="18"/>
        <end position="150"/>
    </location>
</feature>
<sequence length="172" mass="19888">MIMSLCLVKKGRESRVRIGSLRNKKQLQVHQKAVWQPLFRETLSSSSDLKMVGSFVRVKSDPNDYFQKNSHMLVQVKGIKDTSMKENTNSTILLQVSNMGKDIPVCKLSDDDFTEEEIEDLNRRMRTRMLERPTVLDLEQKARSLHEDITKHVRILNSILLEPMMQCLLNGS</sequence>
<comment type="caution">
    <text evidence="2">The sequence shown here is derived from an EMBL/GenBank/DDBJ whole genome shotgun (WGS) entry which is preliminary data.</text>
</comment>
<dbReference type="EMBL" id="SMMG02000008">
    <property type="protein sequence ID" value="KAA3463369.1"/>
    <property type="molecule type" value="Genomic_DNA"/>
</dbReference>
<dbReference type="PANTHER" id="PTHR46851">
    <property type="entry name" value="OS01G0884500 PROTEIN"/>
    <property type="match status" value="1"/>
</dbReference>
<dbReference type="Pfam" id="PF03126">
    <property type="entry name" value="Plus-3"/>
    <property type="match status" value="1"/>
</dbReference>
<proteinExistence type="predicted"/>
<dbReference type="InterPro" id="IPR045894">
    <property type="entry name" value="At5g08430-like"/>
</dbReference>
<dbReference type="PROSITE" id="PS51360">
    <property type="entry name" value="PLUS3"/>
    <property type="match status" value="1"/>
</dbReference>
<dbReference type="Proteomes" id="UP000325315">
    <property type="component" value="Unassembled WGS sequence"/>
</dbReference>
<dbReference type="InterPro" id="IPR004343">
    <property type="entry name" value="Plus-3_dom"/>
</dbReference>
<dbReference type="AlphaFoldDB" id="A0A5B6V2F0"/>
<dbReference type="PANTHER" id="PTHR46851:SF23">
    <property type="entry name" value="SWIB_MDM2 DOMAIN-CONTAINING PROTEIN"/>
    <property type="match status" value="1"/>
</dbReference>
<gene>
    <name evidence="2" type="ORF">EPI10_007720</name>
</gene>